<accession>A0ACB9YNE2</accession>
<proteinExistence type="predicted"/>
<evidence type="ECO:0000313" key="2">
    <source>
        <dbReference type="Proteomes" id="UP001497700"/>
    </source>
</evidence>
<protein>
    <submittedName>
        <fullName evidence="1">Uncharacterized protein</fullName>
    </submittedName>
</protein>
<dbReference type="Proteomes" id="UP001497700">
    <property type="component" value="Unassembled WGS sequence"/>
</dbReference>
<gene>
    <name evidence="1" type="ORF">F4820DRAFT_116950</name>
</gene>
<sequence length="1126" mass="127013">MADITGAILGIGGLTSTLLVPSLWRMRRKAQQLDGDNAIIELHKPDSPDIDICFVHGLGGDRIQTWKWAAQDSGEANVWPADFLPKDAQADHIGVRILSYGYKSIAPTPEYLAQRTLYRHSQQLLSALAELRKDCPRRPLIFVGYSLGGVVIKSALIFSSQAKGSDHLAVSVSTTGIVFLGTPHAGSMSRGERYTWQKTLASIIEQTKTGNPSLAKHLDKQSLSLQNRLQPFKALSDNISIVSYYEGKPTPMAGMIVPKPTNRRQPYGDRVDVIDADHANMCRFNNRDNRDYRKVCDEILGLCHEANKRAQENWRRHTRSKEEEMNSKRYMEMIRVEEAEDQTIENVEQDDFRIQANIPPRNQRFIGRVEEISFLREELLEECSRPCPSTCAVVNLHGPRGIGKTEIAREFAYANRDHFSSIFWIPATSRHSIEQGLVNIARMLLRQPHSPSSITALRILTDSSSNVELDENQLRLTIGAVMEWFQSKENPTWLVVLDNLELSPDDPDIAKLIPNTTCVHGHCIITSREPVDWSFAKKYRVGPFSPDESLSLLRASTGFSQFNERDLNDLSSALKYIPVALSSAASYISSTRITLQEYMRRLRLSSSAEKGKPPASLKYGLTKVEDVLQNIINKVPTSDKLQQTLSLRIFEVCCVLSMESVCLSVFLSKSFRESCPGDSMAAIKELEENSLVALTEDERYLVTQDIVLQCGLRLFTDDQRRSASQLACESTLSVTNSLQEVRGRDKAVDTSFAESDIAAVMSRCHNFVKAYSPSSYDWAIDLDMMGRICERQGRIKDAIVFYDLQVSRNEGTNSALRNTKMRLAITRRISGDSIRAEAICGELANLGVGALPNSTLSILEEQSPSDETDIEALRLLRKIAHEESNSEEELDLSKQIAAIQEQRFGLVHLSTLEAVQELAKNLVEVGFYDEAEANIRRVLLSYENTAGANYVKTTEAFEILASIRLKQGKYDDAEELFNRALRNHLARLGREHPTTQKCWSQLGQVYDMQGRYDHAGGVYEKCLVILNATLGADHPDVLRVRSHKATNLAHQSLYDEAEIELRNILHRTEAYVDIDHDNIKRRTALQLADLLRQDPRADNETWLEDKVHDLEVQYDLDLHRRIGWIY</sequence>
<organism evidence="1 2">
    <name type="scientific">Hypoxylon rubiginosum</name>
    <dbReference type="NCBI Taxonomy" id="110542"/>
    <lineage>
        <taxon>Eukaryota</taxon>
        <taxon>Fungi</taxon>
        <taxon>Dikarya</taxon>
        <taxon>Ascomycota</taxon>
        <taxon>Pezizomycotina</taxon>
        <taxon>Sordariomycetes</taxon>
        <taxon>Xylariomycetidae</taxon>
        <taxon>Xylariales</taxon>
        <taxon>Hypoxylaceae</taxon>
        <taxon>Hypoxylon</taxon>
    </lineage>
</organism>
<name>A0ACB9YNE2_9PEZI</name>
<reference evidence="1 2" key="1">
    <citation type="journal article" date="2022" name="New Phytol.">
        <title>Ecological generalism drives hyperdiversity of secondary metabolite gene clusters in xylarialean endophytes.</title>
        <authorList>
            <person name="Franco M.E.E."/>
            <person name="Wisecaver J.H."/>
            <person name="Arnold A.E."/>
            <person name="Ju Y.M."/>
            <person name="Slot J.C."/>
            <person name="Ahrendt S."/>
            <person name="Moore L.P."/>
            <person name="Eastman K.E."/>
            <person name="Scott K."/>
            <person name="Konkel Z."/>
            <person name="Mondo S.J."/>
            <person name="Kuo A."/>
            <person name="Hayes R.D."/>
            <person name="Haridas S."/>
            <person name="Andreopoulos B."/>
            <person name="Riley R."/>
            <person name="LaButti K."/>
            <person name="Pangilinan J."/>
            <person name="Lipzen A."/>
            <person name="Amirebrahimi M."/>
            <person name="Yan J."/>
            <person name="Adam C."/>
            <person name="Keymanesh K."/>
            <person name="Ng V."/>
            <person name="Louie K."/>
            <person name="Northen T."/>
            <person name="Drula E."/>
            <person name="Henrissat B."/>
            <person name="Hsieh H.M."/>
            <person name="Youens-Clark K."/>
            <person name="Lutzoni F."/>
            <person name="Miadlikowska J."/>
            <person name="Eastwood D.C."/>
            <person name="Hamelin R.C."/>
            <person name="Grigoriev I.V."/>
            <person name="U'Ren J.M."/>
        </authorList>
    </citation>
    <scope>NUCLEOTIDE SEQUENCE [LARGE SCALE GENOMIC DNA]</scope>
    <source>
        <strain evidence="1 2">CBS 119005</strain>
    </source>
</reference>
<comment type="caution">
    <text evidence="1">The sequence shown here is derived from an EMBL/GenBank/DDBJ whole genome shotgun (WGS) entry which is preliminary data.</text>
</comment>
<evidence type="ECO:0000313" key="1">
    <source>
        <dbReference type="EMBL" id="KAI4860315.1"/>
    </source>
</evidence>
<dbReference type="EMBL" id="MU393591">
    <property type="protein sequence ID" value="KAI4860315.1"/>
    <property type="molecule type" value="Genomic_DNA"/>
</dbReference>
<keyword evidence="2" id="KW-1185">Reference proteome</keyword>